<protein>
    <submittedName>
        <fullName evidence="1">Uncharacterized protein</fullName>
    </submittedName>
</protein>
<reference evidence="1 2" key="1">
    <citation type="submission" date="2023-05" db="EMBL/GenBank/DDBJ databases">
        <title>B98-5 Cell Line De Novo Hybrid Assembly: An Optical Mapping Approach.</title>
        <authorList>
            <person name="Kananen K."/>
            <person name="Auerbach J.A."/>
            <person name="Kautto E."/>
            <person name="Blachly J.S."/>
        </authorList>
    </citation>
    <scope>NUCLEOTIDE SEQUENCE [LARGE SCALE GENOMIC DNA]</scope>
    <source>
        <strain evidence="1">B95-8</strain>
        <tissue evidence="1">Cell line</tissue>
    </source>
</reference>
<dbReference type="EMBL" id="JASSZA010000005">
    <property type="protein sequence ID" value="KAK2111989.1"/>
    <property type="molecule type" value="Genomic_DNA"/>
</dbReference>
<dbReference type="Proteomes" id="UP001266305">
    <property type="component" value="Unassembled WGS sequence"/>
</dbReference>
<sequence length="64" mass="6712">AAPLLVSVVGVLGSQHQGKSTLQDPGEVRQKVSKTHQENIMEGQATDELGNNVAIGSHGHRNDA</sequence>
<proteinExistence type="predicted"/>
<feature type="non-terminal residue" evidence="1">
    <location>
        <position position="64"/>
    </location>
</feature>
<comment type="caution">
    <text evidence="1">The sequence shown here is derived from an EMBL/GenBank/DDBJ whole genome shotgun (WGS) entry which is preliminary data.</text>
</comment>
<gene>
    <name evidence="1" type="ORF">P7K49_011736</name>
</gene>
<feature type="non-terminal residue" evidence="1">
    <location>
        <position position="1"/>
    </location>
</feature>
<name>A0ABQ9VRI6_SAGOE</name>
<evidence type="ECO:0000313" key="2">
    <source>
        <dbReference type="Proteomes" id="UP001266305"/>
    </source>
</evidence>
<keyword evidence="2" id="KW-1185">Reference proteome</keyword>
<organism evidence="1 2">
    <name type="scientific">Saguinus oedipus</name>
    <name type="common">Cotton-top tamarin</name>
    <name type="synonym">Oedipomidas oedipus</name>
    <dbReference type="NCBI Taxonomy" id="9490"/>
    <lineage>
        <taxon>Eukaryota</taxon>
        <taxon>Metazoa</taxon>
        <taxon>Chordata</taxon>
        <taxon>Craniata</taxon>
        <taxon>Vertebrata</taxon>
        <taxon>Euteleostomi</taxon>
        <taxon>Mammalia</taxon>
        <taxon>Eutheria</taxon>
        <taxon>Euarchontoglires</taxon>
        <taxon>Primates</taxon>
        <taxon>Haplorrhini</taxon>
        <taxon>Platyrrhini</taxon>
        <taxon>Cebidae</taxon>
        <taxon>Callitrichinae</taxon>
        <taxon>Saguinus</taxon>
    </lineage>
</organism>
<evidence type="ECO:0000313" key="1">
    <source>
        <dbReference type="EMBL" id="KAK2111989.1"/>
    </source>
</evidence>
<accession>A0ABQ9VRI6</accession>